<sequence>MWRSQFTRSIFLIQLYWILLDDHPTLQQYADGVFLGEPL</sequence>
<protein>
    <submittedName>
        <fullName evidence="1">Uncharacterized protein</fullName>
    </submittedName>
</protein>
<geneLocation type="plasmid" evidence="1">
    <name>pHXH-1</name>
</geneLocation>
<reference evidence="1" key="1">
    <citation type="submission" date="2018-04" db="EMBL/GenBank/DDBJ databases">
        <authorList>
            <person name="Feng Y."/>
        </authorList>
    </citation>
    <scope>NUCLEOTIDE SEQUENCE</scope>
    <source>
        <strain evidence="1">HXH-1</strain>
        <plasmid evidence="1">pHXH-1</plasmid>
    </source>
</reference>
<organism evidence="1">
    <name type="scientific">Escherichia coli</name>
    <dbReference type="NCBI Taxonomy" id="562"/>
    <lineage>
        <taxon>Bacteria</taxon>
        <taxon>Pseudomonadati</taxon>
        <taxon>Pseudomonadota</taxon>
        <taxon>Gammaproteobacteria</taxon>
        <taxon>Enterobacterales</taxon>
        <taxon>Enterobacteriaceae</taxon>
        <taxon>Escherichia</taxon>
    </lineage>
</organism>
<accession>A0A3G1QCE7</accession>
<keyword evidence="1" id="KW-0614">Plasmid</keyword>
<proteinExistence type="predicted"/>
<name>A0A3G1QCE7_ECOLX</name>
<dbReference type="EMBL" id="MH202955">
    <property type="protein sequence ID" value="AWH57786.1"/>
    <property type="molecule type" value="Genomic_DNA"/>
</dbReference>
<evidence type="ECO:0000313" key="1">
    <source>
        <dbReference type="EMBL" id="AWH57786.1"/>
    </source>
</evidence>
<dbReference type="AlphaFoldDB" id="A0A3G1QCE7"/>